<dbReference type="RefSeq" id="WP_263569455.1">
    <property type="nucleotide sequence ID" value="NZ_JAJIRN010000001.1"/>
</dbReference>
<dbReference type="InterPro" id="IPR037523">
    <property type="entry name" value="VOC_core"/>
</dbReference>
<sequence>MDAYKTHGAFSWSELMTAEPAKAAEFYGSLFGWVVEKIEVPTGPYHVIKVDGTPMAGMMAYPDPSVKMPPYWSCYVTVNNVDETVAKCCELGGAVLMPAMDVPTVGRMACIRDPQGAAINIIAYAPKT</sequence>
<dbReference type="InterPro" id="IPR052164">
    <property type="entry name" value="Anthracycline_SecMetBiosynth"/>
</dbReference>
<organism evidence="2 3">
    <name type="scientific">Roseateles oligotrophus</name>
    <dbReference type="NCBI Taxonomy" id="1769250"/>
    <lineage>
        <taxon>Bacteria</taxon>
        <taxon>Pseudomonadati</taxon>
        <taxon>Pseudomonadota</taxon>
        <taxon>Betaproteobacteria</taxon>
        <taxon>Burkholderiales</taxon>
        <taxon>Sphaerotilaceae</taxon>
        <taxon>Roseateles</taxon>
    </lineage>
</organism>
<dbReference type="CDD" id="cd07247">
    <property type="entry name" value="SgaA_N_like"/>
    <property type="match status" value="1"/>
</dbReference>
<evidence type="ECO:0000313" key="3">
    <source>
        <dbReference type="Proteomes" id="UP001209701"/>
    </source>
</evidence>
<reference evidence="2 3" key="1">
    <citation type="submission" date="2021-11" db="EMBL/GenBank/DDBJ databases">
        <authorList>
            <person name="Liang Q."/>
            <person name="Mou H."/>
            <person name="Liu Z."/>
        </authorList>
    </citation>
    <scope>NUCLEOTIDE SEQUENCE [LARGE SCALE GENOMIC DNA]</scope>
    <source>
        <strain evidence="2 3">CHU3</strain>
    </source>
</reference>
<evidence type="ECO:0000313" key="2">
    <source>
        <dbReference type="EMBL" id="MCV2366835.1"/>
    </source>
</evidence>
<dbReference type="Proteomes" id="UP001209701">
    <property type="component" value="Unassembled WGS sequence"/>
</dbReference>
<name>A0ABT2Y954_9BURK</name>
<proteinExistence type="predicted"/>
<dbReference type="PANTHER" id="PTHR33993">
    <property type="entry name" value="GLYOXALASE-RELATED"/>
    <property type="match status" value="1"/>
</dbReference>
<dbReference type="InterPro" id="IPR029068">
    <property type="entry name" value="Glyas_Bleomycin-R_OHBP_Dase"/>
</dbReference>
<dbReference type="InterPro" id="IPR004360">
    <property type="entry name" value="Glyas_Fos-R_dOase_dom"/>
</dbReference>
<comment type="caution">
    <text evidence="2">The sequence shown here is derived from an EMBL/GenBank/DDBJ whole genome shotgun (WGS) entry which is preliminary data.</text>
</comment>
<evidence type="ECO:0000259" key="1">
    <source>
        <dbReference type="PROSITE" id="PS51819"/>
    </source>
</evidence>
<feature type="domain" description="VOC" evidence="1">
    <location>
        <begin position="9"/>
        <end position="124"/>
    </location>
</feature>
<dbReference type="EMBL" id="JAJIRN010000001">
    <property type="protein sequence ID" value="MCV2366835.1"/>
    <property type="molecule type" value="Genomic_DNA"/>
</dbReference>
<keyword evidence="3" id="KW-1185">Reference proteome</keyword>
<dbReference type="Gene3D" id="3.10.180.10">
    <property type="entry name" value="2,3-Dihydroxybiphenyl 1,2-Dioxygenase, domain 1"/>
    <property type="match status" value="1"/>
</dbReference>
<protein>
    <submittedName>
        <fullName evidence="2">VOC family protein</fullName>
    </submittedName>
</protein>
<dbReference type="PROSITE" id="PS51819">
    <property type="entry name" value="VOC"/>
    <property type="match status" value="1"/>
</dbReference>
<dbReference type="PANTHER" id="PTHR33993:SF14">
    <property type="entry name" value="GB|AAF24581.1"/>
    <property type="match status" value="1"/>
</dbReference>
<dbReference type="Pfam" id="PF00903">
    <property type="entry name" value="Glyoxalase"/>
    <property type="match status" value="1"/>
</dbReference>
<accession>A0ABT2Y954</accession>
<dbReference type="SUPFAM" id="SSF54593">
    <property type="entry name" value="Glyoxalase/Bleomycin resistance protein/Dihydroxybiphenyl dioxygenase"/>
    <property type="match status" value="1"/>
</dbReference>
<gene>
    <name evidence="2" type="ORF">LNV07_01835</name>
</gene>